<organism evidence="1 2">
    <name type="scientific">Fusarium sarcochroum</name>
    <dbReference type="NCBI Taxonomy" id="1208366"/>
    <lineage>
        <taxon>Eukaryota</taxon>
        <taxon>Fungi</taxon>
        <taxon>Dikarya</taxon>
        <taxon>Ascomycota</taxon>
        <taxon>Pezizomycotina</taxon>
        <taxon>Sordariomycetes</taxon>
        <taxon>Hypocreomycetidae</taxon>
        <taxon>Hypocreales</taxon>
        <taxon>Nectriaceae</taxon>
        <taxon>Fusarium</taxon>
        <taxon>Fusarium lateritium species complex</taxon>
    </lineage>
</organism>
<dbReference type="AlphaFoldDB" id="A0A8H4WW08"/>
<dbReference type="PANTHER" id="PTHR31904:SF1">
    <property type="entry name" value="BYPASS OF STOP CODON PROTEIN 5-RELATED"/>
    <property type="match status" value="1"/>
</dbReference>
<dbReference type="EMBL" id="JABEXW010000881">
    <property type="protein sequence ID" value="KAF4952442.1"/>
    <property type="molecule type" value="Genomic_DNA"/>
</dbReference>
<dbReference type="InterPro" id="IPR039634">
    <property type="entry name" value="Bul1-like"/>
</dbReference>
<name>A0A8H4WW08_9HYPO</name>
<evidence type="ECO:0000313" key="1">
    <source>
        <dbReference type="EMBL" id="KAF4952442.1"/>
    </source>
</evidence>
<accession>A0A8H4WW08</accession>
<dbReference type="Proteomes" id="UP000622797">
    <property type="component" value="Unassembled WGS sequence"/>
</dbReference>
<reference evidence="1" key="1">
    <citation type="journal article" date="2020" name="BMC Genomics">
        <title>Correction to: Identification and distribution of gene clusters required for synthesis of sphingolipid metabolism inhibitors in diverse species of the filamentous fungus Fusarium.</title>
        <authorList>
            <person name="Kim H.S."/>
            <person name="Lohmar J.M."/>
            <person name="Busman M."/>
            <person name="Brown D.W."/>
            <person name="Naumann T.A."/>
            <person name="Divon H.H."/>
            <person name="Lysoe E."/>
            <person name="Uhlig S."/>
            <person name="Proctor R.H."/>
        </authorList>
    </citation>
    <scope>NUCLEOTIDE SEQUENCE</scope>
    <source>
        <strain evidence="1">NRRL 20472</strain>
    </source>
</reference>
<dbReference type="PANTHER" id="PTHR31904">
    <property type="entry name" value="BYPASS OF STOP CODON PROTEIN 5-RELATED"/>
    <property type="match status" value="1"/>
</dbReference>
<dbReference type="Gene3D" id="2.60.40.640">
    <property type="match status" value="1"/>
</dbReference>
<gene>
    <name evidence="1" type="ORF">FSARC_12637</name>
</gene>
<reference evidence="1" key="2">
    <citation type="submission" date="2020-05" db="EMBL/GenBank/DDBJ databases">
        <authorList>
            <person name="Kim H.-S."/>
            <person name="Proctor R.H."/>
            <person name="Brown D.W."/>
        </authorList>
    </citation>
    <scope>NUCLEOTIDE SEQUENCE</scope>
    <source>
        <strain evidence="1">NRRL 20472</strain>
    </source>
</reference>
<comment type="caution">
    <text evidence="1">The sequence shown here is derived from an EMBL/GenBank/DDBJ whole genome shotgun (WGS) entry which is preliminary data.</text>
</comment>
<protein>
    <recommendedName>
        <fullName evidence="3">Arrestin-like N-terminal domain-containing protein</fullName>
    </recommendedName>
</protein>
<keyword evidence="2" id="KW-1185">Reference proteome</keyword>
<proteinExistence type="predicted"/>
<dbReference type="OrthoDB" id="2283785at2759"/>
<dbReference type="InterPro" id="IPR014752">
    <property type="entry name" value="Arrestin-like_C"/>
</dbReference>
<evidence type="ECO:0008006" key="3">
    <source>
        <dbReference type="Google" id="ProtNLM"/>
    </source>
</evidence>
<evidence type="ECO:0000313" key="2">
    <source>
        <dbReference type="Proteomes" id="UP000622797"/>
    </source>
</evidence>
<sequence length="331" mass="36976">MSSRRNSKTMSWLPSRTKRNPLLVIQIDGHFQSKIYTSGSTVSGCVTISAQSYVPYQAVQVVLRGMTSTSSHALQYSDPLTTHTFLKINMPVSETFLPVTRILEAGQSYRIPFIFVIPHQLSSTACQHRSMAVWERHLQLPPTMGSWEYDDLAGDSVQVEYAVIARLVLPKDKDGKDRYLENTHSLKVIPQLPEHPPLHVSPSNAGYCLSRSKTIRKNLVGTKMGWVIASAAQPNPIALCHDKLQSSESQILVHLAFTPTSNSHTPPDIRVKSATIDIFTDYWLGSTGYLPDQHDLLNKPAPKAPWLTSRTLVLGKTEHFDLDGFKLNFSQ</sequence>